<keyword evidence="3" id="KW-1185">Reference proteome</keyword>
<dbReference type="Proteomes" id="UP000054549">
    <property type="component" value="Unassembled WGS sequence"/>
</dbReference>
<reference evidence="2 3" key="1">
    <citation type="submission" date="2014-04" db="EMBL/GenBank/DDBJ databases">
        <title>Evolutionary Origins and Diversification of the Mycorrhizal Mutualists.</title>
        <authorList>
            <consortium name="DOE Joint Genome Institute"/>
            <consortium name="Mycorrhizal Genomics Consortium"/>
            <person name="Kohler A."/>
            <person name="Kuo A."/>
            <person name="Nagy L.G."/>
            <person name="Floudas D."/>
            <person name="Copeland A."/>
            <person name="Barry K.W."/>
            <person name="Cichocki N."/>
            <person name="Veneault-Fourrey C."/>
            <person name="LaButti K."/>
            <person name="Lindquist E.A."/>
            <person name="Lipzen A."/>
            <person name="Lundell T."/>
            <person name="Morin E."/>
            <person name="Murat C."/>
            <person name="Riley R."/>
            <person name="Ohm R."/>
            <person name="Sun H."/>
            <person name="Tunlid A."/>
            <person name="Henrissat B."/>
            <person name="Grigoriev I.V."/>
            <person name="Hibbett D.S."/>
            <person name="Martin F."/>
        </authorList>
    </citation>
    <scope>NUCLEOTIDE SEQUENCE [LARGE SCALE GENOMIC DNA]</scope>
    <source>
        <strain evidence="2 3">Koide BX008</strain>
    </source>
</reference>
<gene>
    <name evidence="2" type="ORF">M378DRAFT_165976</name>
</gene>
<dbReference type="AlphaFoldDB" id="A0A0C2T6P5"/>
<feature type="non-terminal residue" evidence="2">
    <location>
        <position position="59"/>
    </location>
</feature>
<protein>
    <submittedName>
        <fullName evidence="2">Uncharacterized protein</fullName>
    </submittedName>
</protein>
<dbReference type="InParanoid" id="A0A0C2T6P5"/>
<evidence type="ECO:0000313" key="2">
    <source>
        <dbReference type="EMBL" id="KIL62274.1"/>
    </source>
</evidence>
<sequence>MHKRLIDTSNCQFNNKPIISFSNSSHDNLSKERSGKVLKGKKNHPPLDYVAFQEISAMF</sequence>
<accession>A0A0C2T6P5</accession>
<evidence type="ECO:0000256" key="1">
    <source>
        <dbReference type="SAM" id="MobiDB-lite"/>
    </source>
</evidence>
<feature type="region of interest" description="Disordered" evidence="1">
    <location>
        <begin position="22"/>
        <end position="41"/>
    </location>
</feature>
<dbReference type="EMBL" id="KN818273">
    <property type="protein sequence ID" value="KIL62274.1"/>
    <property type="molecule type" value="Genomic_DNA"/>
</dbReference>
<dbReference type="HOGENOM" id="CLU_2967113_0_0_1"/>
<organism evidence="2 3">
    <name type="scientific">Amanita muscaria (strain Koide BX008)</name>
    <dbReference type="NCBI Taxonomy" id="946122"/>
    <lineage>
        <taxon>Eukaryota</taxon>
        <taxon>Fungi</taxon>
        <taxon>Dikarya</taxon>
        <taxon>Basidiomycota</taxon>
        <taxon>Agaricomycotina</taxon>
        <taxon>Agaricomycetes</taxon>
        <taxon>Agaricomycetidae</taxon>
        <taxon>Agaricales</taxon>
        <taxon>Pluteineae</taxon>
        <taxon>Amanitaceae</taxon>
        <taxon>Amanita</taxon>
    </lineage>
</organism>
<name>A0A0C2T6P5_AMAMK</name>
<evidence type="ECO:0000313" key="3">
    <source>
        <dbReference type="Proteomes" id="UP000054549"/>
    </source>
</evidence>
<proteinExistence type="predicted"/>